<feature type="region of interest" description="Disordered" evidence="1">
    <location>
        <begin position="1"/>
        <end position="21"/>
    </location>
</feature>
<evidence type="ECO:0000256" key="1">
    <source>
        <dbReference type="SAM" id="MobiDB-lite"/>
    </source>
</evidence>
<dbReference type="InterPro" id="IPR011009">
    <property type="entry name" value="Kinase-like_dom_sf"/>
</dbReference>
<evidence type="ECO:0000313" key="4">
    <source>
        <dbReference type="Proteomes" id="UP001378592"/>
    </source>
</evidence>
<accession>A0AAN9VZ30</accession>
<dbReference type="Gene3D" id="3.90.1200.10">
    <property type="match status" value="1"/>
</dbReference>
<name>A0AAN9VZ30_9ORTH</name>
<dbReference type="PANTHER" id="PTHR11012:SF56">
    <property type="entry name" value="CHK KINASE-LIKE DOMAIN-CONTAINING PROTEIN-RELATED"/>
    <property type="match status" value="1"/>
</dbReference>
<dbReference type="SMART" id="SM00587">
    <property type="entry name" value="CHK"/>
    <property type="match status" value="1"/>
</dbReference>
<dbReference type="EMBL" id="JAZDUA010000022">
    <property type="protein sequence ID" value="KAK7872616.1"/>
    <property type="molecule type" value="Genomic_DNA"/>
</dbReference>
<proteinExistence type="predicted"/>
<keyword evidence="4" id="KW-1185">Reference proteome</keyword>
<dbReference type="InterPro" id="IPR004119">
    <property type="entry name" value="EcKL"/>
</dbReference>
<feature type="compositionally biased region" description="Low complexity" evidence="1">
    <location>
        <begin position="8"/>
        <end position="21"/>
    </location>
</feature>
<protein>
    <recommendedName>
        <fullName evidence="2">CHK kinase-like domain-containing protein</fullName>
    </recommendedName>
</protein>
<evidence type="ECO:0000259" key="2">
    <source>
        <dbReference type="SMART" id="SM00587"/>
    </source>
</evidence>
<gene>
    <name evidence="3" type="ORF">R5R35_001953</name>
</gene>
<sequence>MEARESKPAAPAAAAPTPDSAAPALPDWLTTAFLQEALAGANGEGEGKGGALRVKGFHAENAVGKGDNYASLMLRVRVDVVETTAQGERTAQRSIIVKSKPLVEMSRAWVEKTLLFPKEQRMYRETLPRMQRLLDGPLRGQPFARLTPRALLNRIDDILVFEDLRDQGFKMVSRQCGMDLEHCLMLMKALGLFHAMSLVIHEEDPASVVYEESFYTEATRSDFEFFMPKSLNSLAEHVDGWQGFEHYADKLREFGKTIFGVMMNIFAETEERFKVLNHGDCWVNNTLFKYSESGEPVDIRFVDFQMCRFGSMALDLQYFLFSSPRPDIRTEKMDEMLSTYHTTYLQVLKQLGCEHRAVSWEELQQEMKRVMPFGVMSSCNLLAIVLAEPSEAMEFEGITEEEVRSGEVDIFAKTLAGKTFAKALRLLLPYFEKQGAL</sequence>
<dbReference type="AlphaFoldDB" id="A0AAN9VZ30"/>
<reference evidence="3 4" key="1">
    <citation type="submission" date="2024-03" db="EMBL/GenBank/DDBJ databases">
        <title>The genome assembly and annotation of the cricket Gryllus longicercus Weissman &amp; Gray.</title>
        <authorList>
            <person name="Szrajer S."/>
            <person name="Gray D."/>
            <person name="Ylla G."/>
        </authorList>
    </citation>
    <scope>NUCLEOTIDE SEQUENCE [LARGE SCALE GENOMIC DNA]</scope>
    <source>
        <strain evidence="3">DAG 2021-001</strain>
        <tissue evidence="3">Whole body minus gut</tissue>
    </source>
</reference>
<evidence type="ECO:0000313" key="3">
    <source>
        <dbReference type="EMBL" id="KAK7872616.1"/>
    </source>
</evidence>
<organism evidence="3 4">
    <name type="scientific">Gryllus longicercus</name>
    <dbReference type="NCBI Taxonomy" id="2509291"/>
    <lineage>
        <taxon>Eukaryota</taxon>
        <taxon>Metazoa</taxon>
        <taxon>Ecdysozoa</taxon>
        <taxon>Arthropoda</taxon>
        <taxon>Hexapoda</taxon>
        <taxon>Insecta</taxon>
        <taxon>Pterygota</taxon>
        <taxon>Neoptera</taxon>
        <taxon>Polyneoptera</taxon>
        <taxon>Orthoptera</taxon>
        <taxon>Ensifera</taxon>
        <taxon>Gryllidea</taxon>
        <taxon>Grylloidea</taxon>
        <taxon>Gryllidae</taxon>
        <taxon>Gryllinae</taxon>
        <taxon>Gryllus</taxon>
    </lineage>
</organism>
<dbReference type="PANTHER" id="PTHR11012">
    <property type="entry name" value="PROTEIN KINASE-LIKE DOMAIN-CONTAINING"/>
    <property type="match status" value="1"/>
</dbReference>
<dbReference type="Proteomes" id="UP001378592">
    <property type="component" value="Unassembled WGS sequence"/>
</dbReference>
<dbReference type="InterPro" id="IPR015897">
    <property type="entry name" value="CHK_kinase-like"/>
</dbReference>
<dbReference type="SUPFAM" id="SSF56112">
    <property type="entry name" value="Protein kinase-like (PK-like)"/>
    <property type="match status" value="1"/>
</dbReference>
<dbReference type="Pfam" id="PF02958">
    <property type="entry name" value="EcKL"/>
    <property type="match status" value="1"/>
</dbReference>
<feature type="domain" description="CHK kinase-like" evidence="2">
    <location>
        <begin position="159"/>
        <end position="350"/>
    </location>
</feature>
<comment type="caution">
    <text evidence="3">The sequence shown here is derived from an EMBL/GenBank/DDBJ whole genome shotgun (WGS) entry which is preliminary data.</text>
</comment>